<sequence>MPPDIMSSELGRVYQKTKAESRRLTADERKRERQTSLAEWQKKWDTAEKGRWTHRLITNLPAWIEREHGETDFYLTQFLSGHGCFREYLYRFGHDDGTGCSFCNSAAENVEHIFFSCLRYEVERSTIEQLINERMTPDNIVSHMLQSRLVWAKMKEWAAIALQELRLKERQRRNERPGE</sequence>
<protein>
    <submittedName>
        <fullName evidence="2">(Mediterranean fruit fly) hypothetical protein</fullName>
    </submittedName>
</protein>
<evidence type="ECO:0000313" key="2">
    <source>
        <dbReference type="EMBL" id="CAD7001750.1"/>
    </source>
</evidence>
<feature type="region of interest" description="Disordered" evidence="1">
    <location>
        <begin position="12"/>
        <end position="31"/>
    </location>
</feature>
<evidence type="ECO:0000256" key="1">
    <source>
        <dbReference type="SAM" id="MobiDB-lite"/>
    </source>
</evidence>
<comment type="caution">
    <text evidence="2">The sequence shown here is derived from an EMBL/GenBank/DDBJ whole genome shotgun (WGS) entry which is preliminary data.</text>
</comment>
<dbReference type="EMBL" id="CAJHJT010000023">
    <property type="protein sequence ID" value="CAD7001750.1"/>
    <property type="molecule type" value="Genomic_DNA"/>
</dbReference>
<reference evidence="2" key="1">
    <citation type="submission" date="2020-11" db="EMBL/GenBank/DDBJ databases">
        <authorList>
            <person name="Whitehead M."/>
        </authorList>
    </citation>
    <scope>NUCLEOTIDE SEQUENCE</scope>
    <source>
        <strain evidence="2">EGII</strain>
    </source>
</reference>
<gene>
    <name evidence="2" type="ORF">CCAP1982_LOCUS10240</name>
</gene>
<organism evidence="2 3">
    <name type="scientific">Ceratitis capitata</name>
    <name type="common">Mediterranean fruit fly</name>
    <name type="synonym">Tephritis capitata</name>
    <dbReference type="NCBI Taxonomy" id="7213"/>
    <lineage>
        <taxon>Eukaryota</taxon>
        <taxon>Metazoa</taxon>
        <taxon>Ecdysozoa</taxon>
        <taxon>Arthropoda</taxon>
        <taxon>Hexapoda</taxon>
        <taxon>Insecta</taxon>
        <taxon>Pterygota</taxon>
        <taxon>Neoptera</taxon>
        <taxon>Endopterygota</taxon>
        <taxon>Diptera</taxon>
        <taxon>Brachycera</taxon>
        <taxon>Muscomorpha</taxon>
        <taxon>Tephritoidea</taxon>
        <taxon>Tephritidae</taxon>
        <taxon>Ceratitis</taxon>
        <taxon>Ceratitis</taxon>
    </lineage>
</organism>
<proteinExistence type="predicted"/>
<feature type="compositionally biased region" description="Basic and acidic residues" evidence="1">
    <location>
        <begin position="17"/>
        <end position="31"/>
    </location>
</feature>
<evidence type="ECO:0000313" key="3">
    <source>
        <dbReference type="Proteomes" id="UP000606786"/>
    </source>
</evidence>
<accession>A0A811US29</accession>
<dbReference type="Proteomes" id="UP000606786">
    <property type="component" value="Unassembled WGS sequence"/>
</dbReference>
<name>A0A811US29_CERCA</name>
<keyword evidence="3" id="KW-1185">Reference proteome</keyword>
<dbReference type="AlphaFoldDB" id="A0A811US29"/>